<dbReference type="RefSeq" id="XP_013902373.1">
    <property type="nucleotide sequence ID" value="XM_014046919.1"/>
</dbReference>
<name>A0A0D2L924_9CHLO</name>
<dbReference type="GO" id="GO:0005765">
    <property type="term" value="C:lysosomal membrane"/>
    <property type="evidence" value="ECO:0007669"/>
    <property type="project" value="TreeGrafter"/>
</dbReference>
<feature type="transmembrane region" description="Helical" evidence="7">
    <location>
        <begin position="202"/>
        <end position="224"/>
    </location>
</feature>
<dbReference type="GO" id="GO:0015184">
    <property type="term" value="F:L-cystine transmembrane transporter activity"/>
    <property type="evidence" value="ECO:0007669"/>
    <property type="project" value="TreeGrafter"/>
</dbReference>
<reference evidence="8 9" key="1">
    <citation type="journal article" date="2013" name="BMC Genomics">
        <title>Reconstruction of the lipid metabolism for the microalga Monoraphidium neglectum from its genome sequence reveals characteristics suitable for biofuel production.</title>
        <authorList>
            <person name="Bogen C."/>
            <person name="Al-Dilaimi A."/>
            <person name="Albersmeier A."/>
            <person name="Wichmann J."/>
            <person name="Grundmann M."/>
            <person name="Rupp O."/>
            <person name="Lauersen K.J."/>
            <person name="Blifernez-Klassen O."/>
            <person name="Kalinowski J."/>
            <person name="Goesmann A."/>
            <person name="Mussgnug J.H."/>
            <person name="Kruse O."/>
        </authorList>
    </citation>
    <scope>NUCLEOTIDE SEQUENCE [LARGE SCALE GENOMIC DNA]</scope>
    <source>
        <strain evidence="8 9">SAG 48.87</strain>
    </source>
</reference>
<dbReference type="InterPro" id="IPR006603">
    <property type="entry name" value="PQ-loop_rpt"/>
</dbReference>
<keyword evidence="4" id="KW-0677">Repeat</keyword>
<proteinExistence type="predicted"/>
<dbReference type="Gene3D" id="1.20.1280.290">
    <property type="match status" value="1"/>
</dbReference>
<protein>
    <submittedName>
        <fullName evidence="8">Putative Cystinosin like protein</fullName>
    </submittedName>
</protein>
<evidence type="ECO:0000256" key="2">
    <source>
        <dbReference type="ARBA" id="ARBA00022448"/>
    </source>
</evidence>
<evidence type="ECO:0000256" key="5">
    <source>
        <dbReference type="ARBA" id="ARBA00022989"/>
    </source>
</evidence>
<gene>
    <name evidence="8" type="ORF">MNEG_4606</name>
</gene>
<dbReference type="AlphaFoldDB" id="A0A0D2L924"/>
<dbReference type="SMART" id="SM00679">
    <property type="entry name" value="CTNS"/>
    <property type="match status" value="2"/>
</dbReference>
<evidence type="ECO:0000313" key="8">
    <source>
        <dbReference type="EMBL" id="KIZ03354.1"/>
    </source>
</evidence>
<keyword evidence="9" id="KW-1185">Reference proteome</keyword>
<accession>A0A0D2L924</accession>
<dbReference type="PANTHER" id="PTHR13131">
    <property type="entry name" value="CYSTINOSIN"/>
    <property type="match status" value="1"/>
</dbReference>
<evidence type="ECO:0000313" key="9">
    <source>
        <dbReference type="Proteomes" id="UP000054498"/>
    </source>
</evidence>
<keyword evidence="6 7" id="KW-0472">Membrane</keyword>
<dbReference type="Pfam" id="PF04193">
    <property type="entry name" value="PQ-loop"/>
    <property type="match status" value="1"/>
</dbReference>
<evidence type="ECO:0000256" key="7">
    <source>
        <dbReference type="SAM" id="Phobius"/>
    </source>
</evidence>
<feature type="transmembrane region" description="Helical" evidence="7">
    <location>
        <begin position="125"/>
        <end position="145"/>
    </location>
</feature>
<organism evidence="8 9">
    <name type="scientific">Monoraphidium neglectum</name>
    <dbReference type="NCBI Taxonomy" id="145388"/>
    <lineage>
        <taxon>Eukaryota</taxon>
        <taxon>Viridiplantae</taxon>
        <taxon>Chlorophyta</taxon>
        <taxon>core chlorophytes</taxon>
        <taxon>Chlorophyceae</taxon>
        <taxon>CS clade</taxon>
        <taxon>Sphaeropleales</taxon>
        <taxon>Selenastraceae</taxon>
        <taxon>Monoraphidium</taxon>
    </lineage>
</organism>
<dbReference type="PANTHER" id="PTHR13131:SF5">
    <property type="entry name" value="CYSTINOSIN"/>
    <property type="match status" value="1"/>
</dbReference>
<dbReference type="KEGG" id="mng:MNEG_4606"/>
<keyword evidence="3 7" id="KW-0812">Transmembrane</keyword>
<dbReference type="OrthoDB" id="535086at2759"/>
<feature type="transmembrane region" description="Helical" evidence="7">
    <location>
        <begin position="20"/>
        <end position="37"/>
    </location>
</feature>
<evidence type="ECO:0000256" key="3">
    <source>
        <dbReference type="ARBA" id="ARBA00022692"/>
    </source>
</evidence>
<evidence type="ECO:0000256" key="4">
    <source>
        <dbReference type="ARBA" id="ARBA00022737"/>
    </source>
</evidence>
<sequence length="344" mass="35690">MNFRLKNVSGLSLDFLALNLLGWAAYATFNCVIFFIFECPRKPNRLGGAAAAAGSGAPGGGAPESISGSFLGAGPKAAELLYGGFCPYAVEVNDVAFALHALLVTLLTATQCVAYPRAKGQRVHAAVAAGVAAAAAAAAAYGAAVAGRWSWLGPAAAPWLHWVDWLYFLAWIKMAVTLIKYIPQAALNWRRRSTRGWSILNILLDFTGGALSLGQQLLTCWATGDWAPVTSNPVKLGLALASMAFDALFMLAAAKTLAAVASLRVFFASTRADDATDTRARMSQVQHYILYSNAPPIAARRAVAAVPAAAAGASAGAALAQPLLAGAAAREDGGGQRRDAQGQV</sequence>
<comment type="subcellular location">
    <subcellularLocation>
        <location evidence="1">Endomembrane system</location>
        <topology evidence="1">Multi-pass membrane protein</topology>
    </subcellularLocation>
</comment>
<evidence type="ECO:0000256" key="1">
    <source>
        <dbReference type="ARBA" id="ARBA00004127"/>
    </source>
</evidence>
<dbReference type="Proteomes" id="UP000054498">
    <property type="component" value="Unassembled WGS sequence"/>
</dbReference>
<keyword evidence="2" id="KW-0813">Transport</keyword>
<evidence type="ECO:0000256" key="6">
    <source>
        <dbReference type="ARBA" id="ARBA00023136"/>
    </source>
</evidence>
<feature type="transmembrane region" description="Helical" evidence="7">
    <location>
        <begin position="165"/>
        <end position="182"/>
    </location>
</feature>
<dbReference type="GO" id="GO:0012505">
    <property type="term" value="C:endomembrane system"/>
    <property type="evidence" value="ECO:0007669"/>
    <property type="project" value="UniProtKB-SubCell"/>
</dbReference>
<dbReference type="InterPro" id="IPR005282">
    <property type="entry name" value="LC_transporter"/>
</dbReference>
<dbReference type="EMBL" id="KK100868">
    <property type="protein sequence ID" value="KIZ03354.1"/>
    <property type="molecule type" value="Genomic_DNA"/>
</dbReference>
<dbReference type="GeneID" id="25737483"/>
<keyword evidence="5 7" id="KW-1133">Transmembrane helix</keyword>
<feature type="transmembrane region" description="Helical" evidence="7">
    <location>
        <begin position="236"/>
        <end position="254"/>
    </location>
</feature>